<dbReference type="Proteomes" id="UP001500742">
    <property type="component" value="Unassembled WGS sequence"/>
</dbReference>
<dbReference type="Pfam" id="PF08818">
    <property type="entry name" value="DUF1801"/>
    <property type="match status" value="1"/>
</dbReference>
<keyword evidence="3" id="KW-1185">Reference proteome</keyword>
<comment type="caution">
    <text evidence="2">The sequence shown here is derived from an EMBL/GenBank/DDBJ whole genome shotgun (WGS) entry which is preliminary data.</text>
</comment>
<dbReference type="EMBL" id="BAAAZC010000007">
    <property type="protein sequence ID" value="GAA3962843.1"/>
    <property type="molecule type" value="Genomic_DNA"/>
</dbReference>
<dbReference type="SUPFAM" id="SSF159888">
    <property type="entry name" value="YdhG-like"/>
    <property type="match status" value="1"/>
</dbReference>
<sequence length="203" mass="23341">MTKLNSKVDEYIDKSEAFAKPILAHWRQLIHNNCPDVEEAIKWGFPHFDYKGDFMCVIASYKSHCSLTFLKAELMNDPRLKDSKALKPIQRFLGKVTSLADLPPDGEFIGLLKEAMVLNEKGIKVSVQKSDKPKVLEMPGYFSEKLAGNAKAKEIFENKSDSFRKDYIIWISDAKTEATRQKRMEEAIGWIAEGKGRFWKYEK</sequence>
<protein>
    <recommendedName>
        <fullName evidence="1">YdhG-like domain-containing protein</fullName>
    </recommendedName>
</protein>
<organism evidence="2 3">
    <name type="scientific">Mucilaginibacter dorajii</name>
    <dbReference type="NCBI Taxonomy" id="692994"/>
    <lineage>
        <taxon>Bacteria</taxon>
        <taxon>Pseudomonadati</taxon>
        <taxon>Bacteroidota</taxon>
        <taxon>Sphingobacteriia</taxon>
        <taxon>Sphingobacteriales</taxon>
        <taxon>Sphingobacteriaceae</taxon>
        <taxon>Mucilaginibacter</taxon>
    </lineage>
</organism>
<evidence type="ECO:0000313" key="3">
    <source>
        <dbReference type="Proteomes" id="UP001500742"/>
    </source>
</evidence>
<dbReference type="InterPro" id="IPR014922">
    <property type="entry name" value="YdhG-like"/>
</dbReference>
<gene>
    <name evidence="2" type="ORF">GCM10022210_08500</name>
</gene>
<name>A0ABP7PBG4_9SPHI</name>
<proteinExistence type="predicted"/>
<reference evidence="3" key="1">
    <citation type="journal article" date="2019" name="Int. J. Syst. Evol. Microbiol.">
        <title>The Global Catalogue of Microorganisms (GCM) 10K type strain sequencing project: providing services to taxonomists for standard genome sequencing and annotation.</title>
        <authorList>
            <consortium name="The Broad Institute Genomics Platform"/>
            <consortium name="The Broad Institute Genome Sequencing Center for Infectious Disease"/>
            <person name="Wu L."/>
            <person name="Ma J."/>
        </authorList>
    </citation>
    <scope>NUCLEOTIDE SEQUENCE [LARGE SCALE GENOMIC DNA]</scope>
    <source>
        <strain evidence="3">JCM 16601</strain>
    </source>
</reference>
<evidence type="ECO:0000259" key="1">
    <source>
        <dbReference type="Pfam" id="PF08818"/>
    </source>
</evidence>
<dbReference type="RefSeq" id="WP_259091438.1">
    <property type="nucleotide sequence ID" value="NZ_BAAAZC010000007.1"/>
</dbReference>
<evidence type="ECO:0000313" key="2">
    <source>
        <dbReference type="EMBL" id="GAA3962843.1"/>
    </source>
</evidence>
<dbReference type="Gene3D" id="3.90.1150.200">
    <property type="match status" value="1"/>
</dbReference>
<feature type="domain" description="YdhG-like" evidence="1">
    <location>
        <begin position="20"/>
        <end position="104"/>
    </location>
</feature>
<accession>A0ABP7PBG4</accession>
<dbReference type="Pfam" id="PF13376">
    <property type="entry name" value="OmdA"/>
    <property type="match status" value="1"/>
</dbReference>